<reference evidence="3" key="2">
    <citation type="submission" date="2019-10" db="EMBL/GenBank/DDBJ databases">
        <authorList>
            <consortium name="NCBI Genome Project"/>
        </authorList>
    </citation>
    <scope>NUCLEOTIDE SEQUENCE</scope>
    <source>
        <strain evidence="3">NI907</strain>
    </source>
</reference>
<dbReference type="InterPro" id="IPR010730">
    <property type="entry name" value="HET"/>
</dbReference>
<accession>A0A6P8BDI4</accession>
<protein>
    <recommendedName>
        <fullName evidence="1">Heterokaryon incompatibility domain-containing protein</fullName>
    </recommendedName>
</protein>
<dbReference type="GeneID" id="41957922"/>
<reference evidence="3" key="1">
    <citation type="journal article" date="2019" name="Mol. Biol. Evol.">
        <title>Blast fungal genomes show frequent chromosomal changes, gene gains and losses, and effector gene turnover.</title>
        <authorList>
            <person name="Gomez Luciano L.B."/>
            <person name="Jason Tsai I."/>
            <person name="Chuma I."/>
            <person name="Tosa Y."/>
            <person name="Chen Y.H."/>
            <person name="Li J.Y."/>
            <person name="Li M.Y."/>
            <person name="Jade Lu M.Y."/>
            <person name="Nakayashiki H."/>
            <person name="Li W.H."/>
        </authorList>
    </citation>
    <scope>NUCLEOTIDE SEQUENCE</scope>
    <source>
        <strain evidence="3">NI907</strain>
    </source>
</reference>
<dbReference type="Proteomes" id="UP000515153">
    <property type="component" value="Unplaced"/>
</dbReference>
<proteinExistence type="predicted"/>
<dbReference type="RefSeq" id="XP_030985293.1">
    <property type="nucleotide sequence ID" value="XM_031123011.1"/>
</dbReference>
<evidence type="ECO:0000313" key="3">
    <source>
        <dbReference type="RefSeq" id="XP_030985293.1"/>
    </source>
</evidence>
<evidence type="ECO:0000313" key="2">
    <source>
        <dbReference type="Proteomes" id="UP000515153"/>
    </source>
</evidence>
<keyword evidence="2" id="KW-1185">Reference proteome</keyword>
<dbReference type="PANTHER" id="PTHR33112">
    <property type="entry name" value="DOMAIN PROTEIN, PUTATIVE-RELATED"/>
    <property type="match status" value="1"/>
</dbReference>
<reference evidence="3" key="3">
    <citation type="submission" date="2025-08" db="UniProtKB">
        <authorList>
            <consortium name="RefSeq"/>
        </authorList>
    </citation>
    <scope>IDENTIFICATION</scope>
    <source>
        <strain evidence="3">NI907</strain>
    </source>
</reference>
<organism evidence="2 3">
    <name type="scientific">Pyricularia grisea</name>
    <name type="common">Crabgrass-specific blast fungus</name>
    <name type="synonym">Magnaporthe grisea</name>
    <dbReference type="NCBI Taxonomy" id="148305"/>
    <lineage>
        <taxon>Eukaryota</taxon>
        <taxon>Fungi</taxon>
        <taxon>Dikarya</taxon>
        <taxon>Ascomycota</taxon>
        <taxon>Pezizomycotina</taxon>
        <taxon>Sordariomycetes</taxon>
        <taxon>Sordariomycetidae</taxon>
        <taxon>Magnaporthales</taxon>
        <taxon>Pyriculariaceae</taxon>
        <taxon>Pyricularia</taxon>
    </lineage>
</organism>
<feature type="domain" description="Heterokaryon incompatibility" evidence="1">
    <location>
        <begin position="207"/>
        <end position="359"/>
    </location>
</feature>
<name>A0A6P8BDI4_PYRGI</name>
<dbReference type="KEGG" id="pgri:PgNI_02954"/>
<gene>
    <name evidence="3" type="ORF">PgNI_02954</name>
</gene>
<sequence length="731" mass="83085">MYCDICIQALRDGFHNDESRHHRTFASFKASASSFCAICSCLWEKVTSLPNGFGDAVQEWIRQGDNPMTGDGHIDDYATIWRLKWGSNHKFSLIVACNTWNVRYLDDLITSDIDTLECEFGLVNFTDETAEAFFLLGTSTFTEPSKNIAGAWIQDCIANHESCSKPQSVAECWLPTRLIDVGDEESNTVRVVTTAEETRFADSPAQYATLSHCWGDAKFLKLYRSNLSHLHNGIPLTDLAKTFQEAIRVCHHFKIRYIWIDSLCIIQDENDDDWSKESTNMDKVYANGFINIAAAASHDSSQGLFRQRNPGLSPVYPPVYIGSSNSKIQQQKYLVIPKAEWKNNVERSPLGQRGWVFQERLLSPRILFFGARQLYWQCGEKLLNEEGTPMERLLGEYDPDAKLAFTRMLNDDVCSEDILNLWCDIVMAYSQTKLTKDTDRLVALSGLAKVFGSKLPQHQYVAGLWQQSSLFRWRVESTLSPPPSSPARKDDQKYCAPSFCWASADLPCRLSFESEFEKTYYTILDMHLSYATKDPTGQVVGGHLDVLAKLKLFRFGPEHSLQAGTFVSYSILGIEVVDGTPKPGEWFWMEKVGLDRALDFTVNAEQDYFLFVAGVDHSYREFDMFLDSDLFLKVDADEEFKNLVKEHVGEGDVTWVYASLRAHCVLLAVVDADAGIYRRIGTAISSSRTLTVKGFERSLQYRQHDLLTYETPQITIPHRGMRGEEHVFRII</sequence>
<evidence type="ECO:0000259" key="1">
    <source>
        <dbReference type="Pfam" id="PF06985"/>
    </source>
</evidence>
<dbReference type="OrthoDB" id="5362512at2759"/>
<dbReference type="PANTHER" id="PTHR33112:SF15">
    <property type="entry name" value="HETEROKARYON INCOMPATIBILITY DOMAIN-CONTAINING PROTEIN"/>
    <property type="match status" value="1"/>
</dbReference>
<dbReference type="Pfam" id="PF06985">
    <property type="entry name" value="HET"/>
    <property type="match status" value="1"/>
</dbReference>
<dbReference type="AlphaFoldDB" id="A0A6P8BDI4"/>